<gene>
    <name evidence="8" type="ORF">D3876_10490</name>
</gene>
<comment type="caution">
    <text evidence="8">The sequence shown here is derived from an EMBL/GenBank/DDBJ whole genome shotgun (WGS) entry which is preliminary data.</text>
</comment>
<name>A0A418WKQ8_9SPHN</name>
<sequence length="58" mass="6383">MSSRTYVDLGAQFKVQERLTFSANVNNLFDVAPPLSTAGPIHYDAIGTYFSVGARLKF</sequence>
<organism evidence="8 9">
    <name type="scientific">Sphingomonas cavernae</name>
    <dbReference type="NCBI Taxonomy" id="2320861"/>
    <lineage>
        <taxon>Bacteria</taxon>
        <taxon>Pseudomonadati</taxon>
        <taxon>Pseudomonadota</taxon>
        <taxon>Alphaproteobacteria</taxon>
        <taxon>Sphingomonadales</taxon>
        <taxon>Sphingomonadaceae</taxon>
        <taxon>Sphingomonas</taxon>
    </lineage>
</organism>
<evidence type="ECO:0000313" key="9">
    <source>
        <dbReference type="Proteomes" id="UP000286100"/>
    </source>
</evidence>
<keyword evidence="2 7" id="KW-0813">Transport</keyword>
<dbReference type="Gene3D" id="2.40.170.20">
    <property type="entry name" value="TonB-dependent receptor, beta-barrel domain"/>
    <property type="match status" value="1"/>
</dbReference>
<comment type="similarity">
    <text evidence="7">Belongs to the TonB-dependent receptor family.</text>
</comment>
<dbReference type="GO" id="GO:0009279">
    <property type="term" value="C:cell outer membrane"/>
    <property type="evidence" value="ECO:0007669"/>
    <property type="project" value="UniProtKB-SubCell"/>
</dbReference>
<dbReference type="InterPro" id="IPR039426">
    <property type="entry name" value="TonB-dep_rcpt-like"/>
</dbReference>
<protein>
    <submittedName>
        <fullName evidence="8">TonB-dependent receptor</fullName>
    </submittedName>
</protein>
<evidence type="ECO:0000313" key="8">
    <source>
        <dbReference type="EMBL" id="RJF90637.1"/>
    </source>
</evidence>
<evidence type="ECO:0000256" key="2">
    <source>
        <dbReference type="ARBA" id="ARBA00022448"/>
    </source>
</evidence>
<dbReference type="EMBL" id="QYUM01000003">
    <property type="protein sequence ID" value="RJF90637.1"/>
    <property type="molecule type" value="Genomic_DNA"/>
</dbReference>
<evidence type="ECO:0000256" key="3">
    <source>
        <dbReference type="ARBA" id="ARBA00022452"/>
    </source>
</evidence>
<evidence type="ECO:0000256" key="6">
    <source>
        <dbReference type="ARBA" id="ARBA00023237"/>
    </source>
</evidence>
<comment type="subcellular location">
    <subcellularLocation>
        <location evidence="1 7">Cell outer membrane</location>
        <topology evidence="1 7">Multi-pass membrane protein</topology>
    </subcellularLocation>
</comment>
<dbReference type="SUPFAM" id="SSF56935">
    <property type="entry name" value="Porins"/>
    <property type="match status" value="1"/>
</dbReference>
<dbReference type="RefSeq" id="WP_119761993.1">
    <property type="nucleotide sequence ID" value="NZ_QYUM01000003.1"/>
</dbReference>
<accession>A0A418WKQ8</accession>
<evidence type="ECO:0000256" key="5">
    <source>
        <dbReference type="ARBA" id="ARBA00023136"/>
    </source>
</evidence>
<keyword evidence="8" id="KW-0675">Receptor</keyword>
<reference evidence="8 9" key="1">
    <citation type="submission" date="2018-09" db="EMBL/GenBank/DDBJ databases">
        <authorList>
            <person name="Zhu H."/>
        </authorList>
    </citation>
    <scope>NUCLEOTIDE SEQUENCE [LARGE SCALE GENOMIC DNA]</scope>
    <source>
        <strain evidence="8 9">K2R01-6</strain>
    </source>
</reference>
<proteinExistence type="inferred from homology"/>
<keyword evidence="5 7" id="KW-0472">Membrane</keyword>
<dbReference type="InterPro" id="IPR036942">
    <property type="entry name" value="Beta-barrel_TonB_sf"/>
</dbReference>
<dbReference type="PROSITE" id="PS52016">
    <property type="entry name" value="TONB_DEPENDENT_REC_3"/>
    <property type="match status" value="1"/>
</dbReference>
<dbReference type="AlphaFoldDB" id="A0A418WKQ8"/>
<keyword evidence="9" id="KW-1185">Reference proteome</keyword>
<keyword evidence="4 7" id="KW-0812">Transmembrane</keyword>
<evidence type="ECO:0000256" key="1">
    <source>
        <dbReference type="ARBA" id="ARBA00004571"/>
    </source>
</evidence>
<dbReference type="Proteomes" id="UP000286100">
    <property type="component" value="Unassembled WGS sequence"/>
</dbReference>
<evidence type="ECO:0000256" key="7">
    <source>
        <dbReference type="PROSITE-ProRule" id="PRU01360"/>
    </source>
</evidence>
<keyword evidence="6 7" id="KW-0998">Cell outer membrane</keyword>
<evidence type="ECO:0000256" key="4">
    <source>
        <dbReference type="ARBA" id="ARBA00022692"/>
    </source>
</evidence>
<keyword evidence="3 7" id="KW-1134">Transmembrane beta strand</keyword>